<feature type="compositionally biased region" description="Low complexity" evidence="1">
    <location>
        <begin position="891"/>
        <end position="904"/>
    </location>
</feature>
<keyword evidence="4" id="KW-1185">Reference proteome</keyword>
<comment type="caution">
    <text evidence="3">The sequence shown here is derived from an EMBL/GenBank/DDBJ whole genome shotgun (WGS) entry which is preliminary data.</text>
</comment>
<feature type="compositionally biased region" description="Polar residues" evidence="1">
    <location>
        <begin position="858"/>
        <end position="870"/>
    </location>
</feature>
<proteinExistence type="predicted"/>
<accession>A0A8J8P1T5</accession>
<protein>
    <submittedName>
        <fullName evidence="3">Uncharacterized protein</fullName>
    </submittedName>
</protein>
<feature type="region of interest" description="Disordered" evidence="1">
    <location>
        <begin position="1036"/>
        <end position="1133"/>
    </location>
</feature>
<organism evidence="3 4">
    <name type="scientific">Halteria grandinella</name>
    <dbReference type="NCBI Taxonomy" id="5974"/>
    <lineage>
        <taxon>Eukaryota</taxon>
        <taxon>Sar</taxon>
        <taxon>Alveolata</taxon>
        <taxon>Ciliophora</taxon>
        <taxon>Intramacronucleata</taxon>
        <taxon>Spirotrichea</taxon>
        <taxon>Stichotrichia</taxon>
        <taxon>Sporadotrichida</taxon>
        <taxon>Halteriidae</taxon>
        <taxon>Halteria</taxon>
    </lineage>
</organism>
<reference evidence="3" key="1">
    <citation type="submission" date="2019-06" db="EMBL/GenBank/DDBJ databases">
        <authorList>
            <person name="Zheng W."/>
        </authorList>
    </citation>
    <scope>NUCLEOTIDE SEQUENCE</scope>
    <source>
        <strain evidence="3">QDHG01</strain>
    </source>
</reference>
<evidence type="ECO:0000313" key="4">
    <source>
        <dbReference type="Proteomes" id="UP000785679"/>
    </source>
</evidence>
<feature type="region of interest" description="Disordered" evidence="1">
    <location>
        <begin position="801"/>
        <end position="826"/>
    </location>
</feature>
<evidence type="ECO:0000313" key="3">
    <source>
        <dbReference type="EMBL" id="TNV85527.1"/>
    </source>
</evidence>
<dbReference type="GO" id="GO:0005634">
    <property type="term" value="C:nucleus"/>
    <property type="evidence" value="ECO:0007669"/>
    <property type="project" value="TreeGrafter"/>
</dbReference>
<gene>
    <name evidence="3" type="ORF">FGO68_gene9918</name>
</gene>
<keyword evidence="2" id="KW-1133">Transmembrane helix</keyword>
<dbReference type="GO" id="GO:0007131">
    <property type="term" value="P:reciprocal meiotic recombination"/>
    <property type="evidence" value="ECO:0007669"/>
    <property type="project" value="TreeGrafter"/>
</dbReference>
<feature type="transmembrane region" description="Helical" evidence="2">
    <location>
        <begin position="88"/>
        <end position="112"/>
    </location>
</feature>
<dbReference type="Proteomes" id="UP000785679">
    <property type="component" value="Unassembled WGS sequence"/>
</dbReference>
<feature type="region of interest" description="Disordered" evidence="1">
    <location>
        <begin position="954"/>
        <end position="1016"/>
    </location>
</feature>
<name>A0A8J8P1T5_HALGN</name>
<feature type="region of interest" description="Disordered" evidence="1">
    <location>
        <begin position="891"/>
        <end position="913"/>
    </location>
</feature>
<dbReference type="PANTHER" id="PTHR31398">
    <property type="entry name" value="MEIOTIC NUCLEAR DIVISION PROTEIN 1 HOMOLOG"/>
    <property type="match status" value="1"/>
</dbReference>
<evidence type="ECO:0000256" key="1">
    <source>
        <dbReference type="SAM" id="MobiDB-lite"/>
    </source>
</evidence>
<dbReference type="AlphaFoldDB" id="A0A8J8P1T5"/>
<feature type="region of interest" description="Disordered" evidence="1">
    <location>
        <begin position="842"/>
        <end position="870"/>
    </location>
</feature>
<sequence length="1133" mass="129842">MMQGESPTLFNIPATPPIKSAAKESVSKFRSSVLIGSKKGRQNLLKKLENEKNLEWSTKLKHLWRSQDVFGEQVQLTFKGKRSYQTSIGALISVFIKIILAFFIIYELYVIFSRKHPQVAIKESLLTDTNDVLLNPFEYGFELAIAFSTKNQTLFTNSLASSRFAHAYGPFLPNFQPKQDTSTYFLPSLIDKSFGQVRAQISSFDQTTGQKTQIRSLEMTPCINQTQQDELPSSSKYPLQENDVIASYFCIQNPIQQASSSQTTSQEGSTKKSTEATTVLRGLPKDSNYHFIEVAIEQCTNGSQVTCKSQRDIDEYFAQMQFNILYVNQLMDFKNFEDPLERYLEEPITFQFESGIQNQITLFMQKAKTELLDSFFMYWDMKKSRFSKVSHHTLERKFYNQRTQSQRGLISLRLDRKIITYGRVADNLFSALEEIGGFHESLMHIGFVLVCFFQERLFKSSFLRQLYQVKARLKSGQQKFDEQKFVKYIDQHETLHDNFLRQVLEYLLRRSRLQYGYNEILHYLTQCMCLRKKDHVMSDNFQEKKHQLYEKGVRKLEKELDIVNLVRSIRQLKLMAQVLLGPSERMLLKFQRKNMIESETSSEDSDHHKNDTIKLLNSNKNLVKLQQLIRINRILKFFCKGKNLVPGDRNLVKGIFVRTPVSAQFEQAMHQNVSMVINLAEMQAQGHSGVFKQDLYSNGNSIIFNQNGYLKSMNSHAMNRQAAQFQMKLAGRRETLDMRKGYPSLLSQSPMNGELNTGEKQGPGFGVFREVGSSNTFEDFSSYSQSAANNFTLPQQYAAEQNGHRASKFKQKYGHSQTLKQQQQPQQINEEGIQLYLSNNNMFDESPRESADPEDYSQKSTPEMTVQGATNEEQSSKMYLNDFGSQFQHNISQYQQQQQQQNAQTPKKRKQTGLQEWSRNMILNEDGPQFQLLRDNSNSQQIERSIPLKKFGHQVTMGEDQHESQSQPELGLPGGHDRNPLNSDPNEIDNFDRASSAGGGVGGRRINKRDGGGLNVSTTSGVILQMIGGRDSTAVVGDENASRHSVRARKNGQYRQGGKLSPGMNLNVPSKGSVSSGKRQRRRQSREFNAQNVNQDYLTTNNYEPNSGRKLLPENGNQESQSDQYQGRRQTET</sequence>
<dbReference type="PANTHER" id="PTHR31398:SF0">
    <property type="entry name" value="MEIOTIC NUCLEAR DIVISION PROTEIN 1 HOMOLOG"/>
    <property type="match status" value="1"/>
</dbReference>
<feature type="compositionally biased region" description="Polar residues" evidence="1">
    <location>
        <begin position="1087"/>
        <end position="1105"/>
    </location>
</feature>
<keyword evidence="2" id="KW-0472">Membrane</keyword>
<keyword evidence="2" id="KW-0812">Transmembrane</keyword>
<evidence type="ECO:0000256" key="2">
    <source>
        <dbReference type="SAM" id="Phobius"/>
    </source>
</evidence>
<dbReference type="EMBL" id="RRYP01001754">
    <property type="protein sequence ID" value="TNV85527.1"/>
    <property type="molecule type" value="Genomic_DNA"/>
</dbReference>
<dbReference type="OrthoDB" id="289792at2759"/>
<feature type="compositionally biased region" description="Polar residues" evidence="1">
    <location>
        <begin position="1115"/>
        <end position="1133"/>
    </location>
</feature>